<dbReference type="Pfam" id="PF11312">
    <property type="entry name" value="Methyltransf_34"/>
    <property type="match status" value="1"/>
</dbReference>
<gene>
    <name evidence="2" type="ORF">B0T16DRAFT_296714</name>
</gene>
<feature type="non-terminal residue" evidence="2">
    <location>
        <position position="1"/>
    </location>
</feature>
<organism evidence="2 3">
    <name type="scientific">Cercophora newfieldiana</name>
    <dbReference type="NCBI Taxonomy" id="92897"/>
    <lineage>
        <taxon>Eukaryota</taxon>
        <taxon>Fungi</taxon>
        <taxon>Dikarya</taxon>
        <taxon>Ascomycota</taxon>
        <taxon>Pezizomycotina</taxon>
        <taxon>Sordariomycetes</taxon>
        <taxon>Sordariomycetidae</taxon>
        <taxon>Sordariales</taxon>
        <taxon>Lasiosphaeriaceae</taxon>
        <taxon>Cercophora</taxon>
    </lineage>
</organism>
<evidence type="ECO:0008006" key="4">
    <source>
        <dbReference type="Google" id="ProtNLM"/>
    </source>
</evidence>
<dbReference type="Proteomes" id="UP001174936">
    <property type="component" value="Unassembled WGS sequence"/>
</dbReference>
<name>A0AA39Y075_9PEZI</name>
<dbReference type="EMBL" id="JAULSV010000005">
    <property type="protein sequence ID" value="KAK0643015.1"/>
    <property type="molecule type" value="Genomic_DNA"/>
</dbReference>
<accession>A0AA39Y075</accession>
<sequence>SPEEEAITQQQQLALDVYKNTFNEVLSSPNFKTTLQSVKQALFDRDFARAFGDEEYLRVYAARYSPTRALCYCSVLTGIRDHLDPISSSPAATEPAQAPQEDGPTPPPVPVLNHLSIGGGAAETVAYGAFLNAAQSSSPLGGTITLLDSAAWGPVVSSLSSTLTALPEPKHESSSSNGPEEATPFIPASLFSANFIQQDAFTLNSTNLPPLLGTSPLLISLMFTLNELFTSGGIGKTTRFLLDLTSSVPIGSLLLVIDSPGSYSETTLGKEAKRYPMQWLLDRIMLGTQKDPVAGRRWKKLESHDSVWCRLSETLEYPIRLENMRYQMHLYKAEDAS</sequence>
<feature type="region of interest" description="Disordered" evidence="1">
    <location>
        <begin position="86"/>
        <end position="112"/>
    </location>
</feature>
<proteinExistence type="predicted"/>
<evidence type="ECO:0000313" key="3">
    <source>
        <dbReference type="Proteomes" id="UP001174936"/>
    </source>
</evidence>
<reference evidence="2" key="1">
    <citation type="submission" date="2023-06" db="EMBL/GenBank/DDBJ databases">
        <title>Genome-scale phylogeny and comparative genomics of the fungal order Sordariales.</title>
        <authorList>
            <consortium name="Lawrence Berkeley National Laboratory"/>
            <person name="Hensen N."/>
            <person name="Bonometti L."/>
            <person name="Westerberg I."/>
            <person name="Brannstrom I.O."/>
            <person name="Guillou S."/>
            <person name="Cros-Aarteil S."/>
            <person name="Calhoun S."/>
            <person name="Haridas S."/>
            <person name="Kuo A."/>
            <person name="Mondo S."/>
            <person name="Pangilinan J."/>
            <person name="Riley R."/>
            <person name="Labutti K."/>
            <person name="Andreopoulos B."/>
            <person name="Lipzen A."/>
            <person name="Chen C."/>
            <person name="Yanf M."/>
            <person name="Daum C."/>
            <person name="Ng V."/>
            <person name="Clum A."/>
            <person name="Steindorff A."/>
            <person name="Ohm R."/>
            <person name="Martin F."/>
            <person name="Silar P."/>
            <person name="Natvig D."/>
            <person name="Lalanne C."/>
            <person name="Gautier V."/>
            <person name="Ament-Velasquez S.L."/>
            <person name="Kruys A."/>
            <person name="Hutchinson M.I."/>
            <person name="Powell A.J."/>
            <person name="Barry K."/>
            <person name="Miller A.N."/>
            <person name="Grigoriev I.V."/>
            <person name="Debuchy R."/>
            <person name="Gladieux P."/>
            <person name="Thoren M.H."/>
            <person name="Johannesson H."/>
        </authorList>
    </citation>
    <scope>NUCLEOTIDE SEQUENCE</scope>
    <source>
        <strain evidence="2">SMH2532-1</strain>
    </source>
</reference>
<evidence type="ECO:0000313" key="2">
    <source>
        <dbReference type="EMBL" id="KAK0643015.1"/>
    </source>
</evidence>
<dbReference type="AlphaFoldDB" id="A0AA39Y075"/>
<feature type="compositionally biased region" description="Low complexity" evidence="1">
    <location>
        <begin position="87"/>
        <end position="101"/>
    </location>
</feature>
<protein>
    <recommendedName>
        <fullName evidence="4">25S rRNA (Uridine(2843)-N(3))-methyltransferase</fullName>
    </recommendedName>
</protein>
<feature type="region of interest" description="Disordered" evidence="1">
    <location>
        <begin position="163"/>
        <end position="182"/>
    </location>
</feature>
<feature type="non-terminal residue" evidence="2">
    <location>
        <position position="337"/>
    </location>
</feature>
<comment type="caution">
    <text evidence="2">The sequence shown here is derived from an EMBL/GenBank/DDBJ whole genome shotgun (WGS) entry which is preliminary data.</text>
</comment>
<dbReference type="InterPro" id="IPR021463">
    <property type="entry name" value="Methyltransf_34"/>
</dbReference>
<evidence type="ECO:0000256" key="1">
    <source>
        <dbReference type="SAM" id="MobiDB-lite"/>
    </source>
</evidence>
<keyword evidence="3" id="KW-1185">Reference proteome</keyword>